<dbReference type="Proteomes" id="UP001530315">
    <property type="component" value="Unassembled WGS sequence"/>
</dbReference>
<gene>
    <name evidence="2" type="ORF">ACHAW5_000792</name>
</gene>
<dbReference type="EMBL" id="JALLAZ020000265">
    <property type="protein sequence ID" value="KAL3799208.1"/>
    <property type="molecule type" value="Genomic_DNA"/>
</dbReference>
<dbReference type="AlphaFoldDB" id="A0ABD3QFK4"/>
<protein>
    <recommendedName>
        <fullName evidence="4">Secreted protein</fullName>
    </recommendedName>
</protein>
<evidence type="ECO:0008006" key="4">
    <source>
        <dbReference type="Google" id="ProtNLM"/>
    </source>
</evidence>
<keyword evidence="1" id="KW-1133">Transmembrane helix</keyword>
<keyword evidence="1" id="KW-0812">Transmembrane</keyword>
<comment type="caution">
    <text evidence="2">The sequence shown here is derived from an EMBL/GenBank/DDBJ whole genome shotgun (WGS) entry which is preliminary data.</text>
</comment>
<accession>A0ABD3QFK4</accession>
<reference evidence="2 3" key="1">
    <citation type="submission" date="2024-10" db="EMBL/GenBank/DDBJ databases">
        <title>Updated reference genomes for cyclostephanoid diatoms.</title>
        <authorList>
            <person name="Roberts W.R."/>
            <person name="Alverson A.J."/>
        </authorList>
    </citation>
    <scope>NUCLEOTIDE SEQUENCE [LARGE SCALE GENOMIC DNA]</scope>
    <source>
        <strain evidence="2 3">AJA276-08</strain>
    </source>
</reference>
<keyword evidence="3" id="KW-1185">Reference proteome</keyword>
<feature type="transmembrane region" description="Helical" evidence="1">
    <location>
        <begin position="6"/>
        <end position="25"/>
    </location>
</feature>
<evidence type="ECO:0000313" key="3">
    <source>
        <dbReference type="Proteomes" id="UP001530315"/>
    </source>
</evidence>
<name>A0ABD3QFK4_9STRA</name>
<keyword evidence="1" id="KW-0472">Membrane</keyword>
<evidence type="ECO:0000256" key="1">
    <source>
        <dbReference type="SAM" id="Phobius"/>
    </source>
</evidence>
<proteinExistence type="predicted"/>
<evidence type="ECO:0000313" key="2">
    <source>
        <dbReference type="EMBL" id="KAL3799208.1"/>
    </source>
</evidence>
<sequence>MDLLHMSLFLGNAFIIAVYFCFGFFQSTGGPVGRSYFVCFQPCDLRQENNSHPNVLLSWVTGFCDKKSIENRGLIFGLWTCHQYCGDITQGRLYRLRPWRETPLHLCHFDPWRLPTLAGVT</sequence>
<organism evidence="2 3">
    <name type="scientific">Stephanodiscus triporus</name>
    <dbReference type="NCBI Taxonomy" id="2934178"/>
    <lineage>
        <taxon>Eukaryota</taxon>
        <taxon>Sar</taxon>
        <taxon>Stramenopiles</taxon>
        <taxon>Ochrophyta</taxon>
        <taxon>Bacillariophyta</taxon>
        <taxon>Coscinodiscophyceae</taxon>
        <taxon>Thalassiosirophycidae</taxon>
        <taxon>Stephanodiscales</taxon>
        <taxon>Stephanodiscaceae</taxon>
        <taxon>Stephanodiscus</taxon>
    </lineage>
</organism>